<protein>
    <submittedName>
        <fullName evidence="1">Antibiotic biosynthesis monooxygenase</fullName>
    </submittedName>
</protein>
<dbReference type="EMBL" id="BAAATA010000009">
    <property type="protein sequence ID" value="GAA2484344.1"/>
    <property type="molecule type" value="Genomic_DNA"/>
</dbReference>
<sequence length="266" mass="28644">MTSDRNLLPSPLPDIVRPDAGHVLISHWDTAGPEQQRALMDAVMDAWEEHPLPEGFLSRSCFAGTDGRGVLNYAQWRSAEAHREFAADPANVRFLGRRIGAARDTLAENAAEPDAYRLYRSMLLPADGPGGAAGADVADGARGAGAGRPVPGCIVVVAFDTGGHDSARRLVDTLVDRFSGGRPEDGGVSSNFHIRTDGGRVLNYSEWTDEKAHQQVVESRLQEDGEVLRLIRAVPGVRPLGFRRYLPHRGLGRRTAERPPSGAGVG</sequence>
<dbReference type="InterPro" id="IPR011008">
    <property type="entry name" value="Dimeric_a/b-barrel"/>
</dbReference>
<organism evidence="1 2">
    <name type="scientific">Streptomyces thermolineatus</name>
    <dbReference type="NCBI Taxonomy" id="44033"/>
    <lineage>
        <taxon>Bacteria</taxon>
        <taxon>Bacillati</taxon>
        <taxon>Actinomycetota</taxon>
        <taxon>Actinomycetes</taxon>
        <taxon>Kitasatosporales</taxon>
        <taxon>Streptomycetaceae</taxon>
        <taxon>Streptomyces</taxon>
    </lineage>
</organism>
<keyword evidence="2" id="KW-1185">Reference proteome</keyword>
<comment type="caution">
    <text evidence="1">The sequence shown here is derived from an EMBL/GenBank/DDBJ whole genome shotgun (WGS) entry which is preliminary data.</text>
</comment>
<dbReference type="Proteomes" id="UP001501358">
    <property type="component" value="Unassembled WGS sequence"/>
</dbReference>
<evidence type="ECO:0000313" key="2">
    <source>
        <dbReference type="Proteomes" id="UP001501358"/>
    </source>
</evidence>
<accession>A0ABP5YNQ3</accession>
<reference evidence="2" key="1">
    <citation type="journal article" date="2019" name="Int. J. Syst. Evol. Microbiol.">
        <title>The Global Catalogue of Microorganisms (GCM) 10K type strain sequencing project: providing services to taxonomists for standard genome sequencing and annotation.</title>
        <authorList>
            <consortium name="The Broad Institute Genomics Platform"/>
            <consortium name="The Broad Institute Genome Sequencing Center for Infectious Disease"/>
            <person name="Wu L."/>
            <person name="Ma J."/>
        </authorList>
    </citation>
    <scope>NUCLEOTIDE SEQUENCE [LARGE SCALE GENOMIC DNA]</scope>
    <source>
        <strain evidence="2">JCM 6307</strain>
    </source>
</reference>
<dbReference type="SUPFAM" id="SSF54909">
    <property type="entry name" value="Dimeric alpha+beta barrel"/>
    <property type="match status" value="2"/>
</dbReference>
<keyword evidence="1" id="KW-0503">Monooxygenase</keyword>
<dbReference type="RefSeq" id="WP_344382867.1">
    <property type="nucleotide sequence ID" value="NZ_BAAATA010000009.1"/>
</dbReference>
<evidence type="ECO:0000313" key="1">
    <source>
        <dbReference type="EMBL" id="GAA2484344.1"/>
    </source>
</evidence>
<keyword evidence="1" id="KW-0560">Oxidoreductase</keyword>
<name>A0ABP5YNQ3_9ACTN</name>
<dbReference type="GO" id="GO:0004497">
    <property type="term" value="F:monooxygenase activity"/>
    <property type="evidence" value="ECO:0007669"/>
    <property type="project" value="UniProtKB-KW"/>
</dbReference>
<dbReference type="Gene3D" id="3.30.70.100">
    <property type="match status" value="2"/>
</dbReference>
<gene>
    <name evidence="1" type="ORF">GCM10010406_20780</name>
</gene>
<proteinExistence type="predicted"/>